<dbReference type="Proteomes" id="UP000325218">
    <property type="component" value="Unassembled WGS sequence"/>
</dbReference>
<dbReference type="SUPFAM" id="SSF52172">
    <property type="entry name" value="CheY-like"/>
    <property type="match status" value="1"/>
</dbReference>
<evidence type="ECO:0000259" key="8">
    <source>
        <dbReference type="PROSITE" id="PS50110"/>
    </source>
</evidence>
<dbReference type="CDD" id="cd00383">
    <property type="entry name" value="trans_reg_C"/>
    <property type="match status" value="1"/>
</dbReference>
<gene>
    <name evidence="10" type="ORF">FRY98_18540</name>
</gene>
<evidence type="ECO:0000313" key="11">
    <source>
        <dbReference type="Proteomes" id="UP000325218"/>
    </source>
</evidence>
<dbReference type="OrthoDB" id="9790442at2"/>
<evidence type="ECO:0000256" key="1">
    <source>
        <dbReference type="ARBA" id="ARBA00022553"/>
    </source>
</evidence>
<name>A0A5D0CME0_9BACL</name>
<dbReference type="InterPro" id="IPR011006">
    <property type="entry name" value="CheY-like_superfamily"/>
</dbReference>
<keyword evidence="3" id="KW-0805">Transcription regulation</keyword>
<evidence type="ECO:0000256" key="2">
    <source>
        <dbReference type="ARBA" id="ARBA00023012"/>
    </source>
</evidence>
<dbReference type="GO" id="GO:0005829">
    <property type="term" value="C:cytosol"/>
    <property type="evidence" value="ECO:0007669"/>
    <property type="project" value="TreeGrafter"/>
</dbReference>
<dbReference type="Gene3D" id="6.10.250.690">
    <property type="match status" value="1"/>
</dbReference>
<keyword evidence="2" id="KW-0902">Two-component regulatory system</keyword>
<keyword evidence="11" id="KW-1185">Reference proteome</keyword>
<dbReference type="GO" id="GO:0000156">
    <property type="term" value="F:phosphorelay response regulator activity"/>
    <property type="evidence" value="ECO:0007669"/>
    <property type="project" value="TreeGrafter"/>
</dbReference>
<dbReference type="SMART" id="SM00862">
    <property type="entry name" value="Trans_reg_C"/>
    <property type="match status" value="1"/>
</dbReference>
<evidence type="ECO:0000256" key="3">
    <source>
        <dbReference type="ARBA" id="ARBA00023015"/>
    </source>
</evidence>
<keyword evidence="5" id="KW-0804">Transcription</keyword>
<dbReference type="InterPro" id="IPR016032">
    <property type="entry name" value="Sig_transdc_resp-reg_C-effctor"/>
</dbReference>
<feature type="modified residue" description="4-aspartylphosphate" evidence="6">
    <location>
        <position position="52"/>
    </location>
</feature>
<accession>A0A5D0CME0</accession>
<dbReference type="PROSITE" id="PS50110">
    <property type="entry name" value="RESPONSE_REGULATORY"/>
    <property type="match status" value="1"/>
</dbReference>
<evidence type="ECO:0000259" key="9">
    <source>
        <dbReference type="PROSITE" id="PS51755"/>
    </source>
</evidence>
<keyword evidence="4 7" id="KW-0238">DNA-binding</keyword>
<proteinExistence type="predicted"/>
<dbReference type="PANTHER" id="PTHR48111:SF73">
    <property type="entry name" value="ALKALINE PHOSPHATASE SYNTHESIS TRANSCRIPTIONAL REGULATORY PROTEIN PHOP"/>
    <property type="match status" value="1"/>
</dbReference>
<evidence type="ECO:0000313" key="10">
    <source>
        <dbReference type="EMBL" id="TYA11189.1"/>
    </source>
</evidence>
<evidence type="ECO:0000256" key="6">
    <source>
        <dbReference type="PROSITE-ProRule" id="PRU00169"/>
    </source>
</evidence>
<dbReference type="Pfam" id="PF00072">
    <property type="entry name" value="Response_reg"/>
    <property type="match status" value="1"/>
</dbReference>
<dbReference type="Gene3D" id="1.10.10.10">
    <property type="entry name" value="Winged helix-like DNA-binding domain superfamily/Winged helix DNA-binding domain"/>
    <property type="match status" value="1"/>
</dbReference>
<dbReference type="InterPro" id="IPR001867">
    <property type="entry name" value="OmpR/PhoB-type_DNA-bd"/>
</dbReference>
<feature type="domain" description="OmpR/PhoB-type" evidence="9">
    <location>
        <begin position="130"/>
        <end position="230"/>
    </location>
</feature>
<organism evidence="10 11">
    <name type="scientific">Paenibacillus faecis</name>
    <dbReference type="NCBI Taxonomy" id="862114"/>
    <lineage>
        <taxon>Bacteria</taxon>
        <taxon>Bacillati</taxon>
        <taxon>Bacillota</taxon>
        <taxon>Bacilli</taxon>
        <taxon>Bacillales</taxon>
        <taxon>Paenibacillaceae</taxon>
        <taxon>Paenibacillus</taxon>
    </lineage>
</organism>
<evidence type="ECO:0000256" key="5">
    <source>
        <dbReference type="ARBA" id="ARBA00023163"/>
    </source>
</evidence>
<dbReference type="GO" id="GO:0006355">
    <property type="term" value="P:regulation of DNA-templated transcription"/>
    <property type="evidence" value="ECO:0007669"/>
    <property type="project" value="InterPro"/>
</dbReference>
<sequence>MKKILLVEDDLSLIEGLRYFLEKQGYEVTVTRGVAEAEACIAAGSFDMVLLDVMLPDGSGFELCREIRRISEVPVIFLTALDEEANVVMGLDLGGDDYMTKPLKLNELISRMNAAWRRSGPGSEPPSEQEAILKSNGITVKLLEGRAIKDGTDLDLTAAEYRLLCLFMRNPKLVLTREQMMERLWGSRDSYVDDNTLAVYISRLREKIEDDPKNPEFLTTIRGMGYRWNVMK</sequence>
<dbReference type="InterPro" id="IPR039420">
    <property type="entry name" value="WalR-like"/>
</dbReference>
<dbReference type="SUPFAM" id="SSF46894">
    <property type="entry name" value="C-terminal effector domain of the bipartite response regulators"/>
    <property type="match status" value="1"/>
</dbReference>
<reference evidence="10 11" key="1">
    <citation type="submission" date="2019-08" db="EMBL/GenBank/DDBJ databases">
        <title>Genome sequencing of Paenibacillus faecis DSM 23593(T).</title>
        <authorList>
            <person name="Kook J.-K."/>
            <person name="Park S.-N."/>
            <person name="Lim Y.K."/>
        </authorList>
    </citation>
    <scope>NUCLEOTIDE SEQUENCE [LARGE SCALE GENOMIC DNA]</scope>
    <source>
        <strain evidence="10 11">DSM 23593</strain>
    </source>
</reference>
<dbReference type="GO" id="GO:0000976">
    <property type="term" value="F:transcription cis-regulatory region binding"/>
    <property type="evidence" value="ECO:0007669"/>
    <property type="project" value="TreeGrafter"/>
</dbReference>
<feature type="domain" description="Response regulatory" evidence="8">
    <location>
        <begin position="3"/>
        <end position="116"/>
    </location>
</feature>
<dbReference type="Pfam" id="PF00486">
    <property type="entry name" value="Trans_reg_C"/>
    <property type="match status" value="1"/>
</dbReference>
<feature type="DNA-binding region" description="OmpR/PhoB-type" evidence="7">
    <location>
        <begin position="130"/>
        <end position="230"/>
    </location>
</feature>
<dbReference type="AlphaFoldDB" id="A0A5D0CME0"/>
<protein>
    <submittedName>
        <fullName evidence="10">Response regulator transcription factor</fullName>
    </submittedName>
</protein>
<dbReference type="RefSeq" id="WP_148454765.1">
    <property type="nucleotide sequence ID" value="NZ_BORZ01000017.1"/>
</dbReference>
<dbReference type="InterPro" id="IPR036388">
    <property type="entry name" value="WH-like_DNA-bd_sf"/>
</dbReference>
<evidence type="ECO:0000256" key="4">
    <source>
        <dbReference type="ARBA" id="ARBA00023125"/>
    </source>
</evidence>
<dbReference type="Gene3D" id="3.40.50.2300">
    <property type="match status" value="1"/>
</dbReference>
<evidence type="ECO:0000256" key="7">
    <source>
        <dbReference type="PROSITE-ProRule" id="PRU01091"/>
    </source>
</evidence>
<keyword evidence="1 6" id="KW-0597">Phosphoprotein</keyword>
<comment type="caution">
    <text evidence="10">The sequence shown here is derived from an EMBL/GenBank/DDBJ whole genome shotgun (WGS) entry which is preliminary data.</text>
</comment>
<dbReference type="PROSITE" id="PS51755">
    <property type="entry name" value="OMPR_PHOB"/>
    <property type="match status" value="1"/>
</dbReference>
<dbReference type="CDD" id="cd17574">
    <property type="entry name" value="REC_OmpR"/>
    <property type="match status" value="1"/>
</dbReference>
<dbReference type="PANTHER" id="PTHR48111">
    <property type="entry name" value="REGULATOR OF RPOS"/>
    <property type="match status" value="1"/>
</dbReference>
<dbReference type="GO" id="GO:0032993">
    <property type="term" value="C:protein-DNA complex"/>
    <property type="evidence" value="ECO:0007669"/>
    <property type="project" value="TreeGrafter"/>
</dbReference>
<dbReference type="EMBL" id="VSDO01000004">
    <property type="protein sequence ID" value="TYA11189.1"/>
    <property type="molecule type" value="Genomic_DNA"/>
</dbReference>
<dbReference type="InterPro" id="IPR001789">
    <property type="entry name" value="Sig_transdc_resp-reg_receiver"/>
</dbReference>
<dbReference type="SMART" id="SM00448">
    <property type="entry name" value="REC"/>
    <property type="match status" value="1"/>
</dbReference>